<proteinExistence type="predicted"/>
<protein>
    <recommendedName>
        <fullName evidence="3">MBL fold metallo-hydrolase</fullName>
    </recommendedName>
</protein>
<name>A0ABU5C7J3_9BACI</name>
<evidence type="ECO:0008006" key="3">
    <source>
        <dbReference type="Google" id="ProtNLM"/>
    </source>
</evidence>
<comment type="caution">
    <text evidence="1">The sequence shown here is derived from an EMBL/GenBank/DDBJ whole genome shotgun (WGS) entry which is preliminary data.</text>
</comment>
<dbReference type="EMBL" id="JAWDIP010000003">
    <property type="protein sequence ID" value="MDY0395279.1"/>
    <property type="molecule type" value="Genomic_DNA"/>
</dbReference>
<accession>A0ABU5C7J3</accession>
<keyword evidence="2" id="KW-1185">Reference proteome</keyword>
<sequence>MKRRYENMDQVSTKSSLADFLRWWKESSVKEKNVSWQMPVEKHPDIAFLQNNREIPTLTWIGHATFFAANKGDEYTYRSYLDQMAQWL</sequence>
<organism evidence="1 2">
    <name type="scientific">Tigheibacillus halophilus</name>
    <dbReference type="NCBI Taxonomy" id="361280"/>
    <lineage>
        <taxon>Bacteria</taxon>
        <taxon>Bacillati</taxon>
        <taxon>Bacillota</taxon>
        <taxon>Bacilli</taxon>
        <taxon>Bacillales</taxon>
        <taxon>Bacillaceae</taxon>
        <taxon>Tigheibacillus</taxon>
    </lineage>
</organism>
<evidence type="ECO:0000313" key="2">
    <source>
        <dbReference type="Proteomes" id="UP001281447"/>
    </source>
</evidence>
<reference evidence="1 2" key="1">
    <citation type="submission" date="2023-10" db="EMBL/GenBank/DDBJ databases">
        <title>Virgibacillus halophilus 5B73C genome.</title>
        <authorList>
            <person name="Miliotis G."/>
            <person name="Sengupta P."/>
            <person name="Hameed A."/>
            <person name="Chuvochina M."/>
            <person name="Mcdonagh F."/>
            <person name="Simpson A.C."/>
            <person name="Singh N.K."/>
            <person name="Rekha P.D."/>
            <person name="Raman K."/>
            <person name="Hugenholtz P."/>
            <person name="Venkateswaran K."/>
        </authorList>
    </citation>
    <scope>NUCLEOTIDE SEQUENCE [LARGE SCALE GENOMIC DNA]</scope>
    <source>
        <strain evidence="1 2">5B73C</strain>
    </source>
</reference>
<evidence type="ECO:0000313" key="1">
    <source>
        <dbReference type="EMBL" id="MDY0395279.1"/>
    </source>
</evidence>
<gene>
    <name evidence="1" type="ORF">RWE15_13670</name>
</gene>
<dbReference type="Proteomes" id="UP001281447">
    <property type="component" value="Unassembled WGS sequence"/>
</dbReference>